<keyword evidence="2" id="KW-0472">Membrane</keyword>
<comment type="caution">
    <text evidence="3">The sequence shown here is derived from an EMBL/GenBank/DDBJ whole genome shotgun (WGS) entry which is preliminary data.</text>
</comment>
<name>A0A484B245_DRONA</name>
<keyword evidence="4" id="KW-1185">Reference proteome</keyword>
<evidence type="ECO:0000256" key="2">
    <source>
        <dbReference type="SAM" id="Phobius"/>
    </source>
</evidence>
<gene>
    <name evidence="3" type="ORF">AWZ03_010796</name>
</gene>
<reference evidence="3 4" key="1">
    <citation type="journal article" date="2019" name="J. Hered.">
        <title>An Improved Genome Assembly for Drosophila navojoa, the Basal Species in the mojavensis Cluster.</title>
        <authorList>
            <person name="Vanderlinde T."/>
            <person name="Dupim E.G."/>
            <person name="Nazario-Yepiz N.O."/>
            <person name="Carvalho A.B."/>
        </authorList>
    </citation>
    <scope>NUCLEOTIDE SEQUENCE [LARGE SCALE GENOMIC DNA]</scope>
    <source>
        <strain evidence="3">Navoj_Jal97</strain>
        <tissue evidence="3">Whole organism</tissue>
    </source>
</reference>
<sequence>MELGEDETKPSRGRRLLSKLVNCVETVLQNVLFFLVIATLCALMIFTLIIAMEDVARLRQMRQSGLRMLPKTNDNLEHIPPCRCHWPSAWCRLFSNCDTKIIHLRRLPHSREQTTENMPGKQLPTAMPDSTRLGKQVSHQIEEQLDLENFPQTTKI</sequence>
<evidence type="ECO:0000313" key="4">
    <source>
        <dbReference type="Proteomes" id="UP000295192"/>
    </source>
</evidence>
<accession>A0A484B245</accession>
<protein>
    <submittedName>
        <fullName evidence="3">Uncharacterized protein</fullName>
    </submittedName>
</protein>
<dbReference type="OMA" id="CRILYNC"/>
<feature type="region of interest" description="Disordered" evidence="1">
    <location>
        <begin position="111"/>
        <end position="130"/>
    </location>
</feature>
<proteinExistence type="predicted"/>
<evidence type="ECO:0000313" key="3">
    <source>
        <dbReference type="EMBL" id="TDG42784.1"/>
    </source>
</evidence>
<keyword evidence="2" id="KW-1133">Transmembrane helix</keyword>
<keyword evidence="2" id="KW-0812">Transmembrane</keyword>
<evidence type="ECO:0000256" key="1">
    <source>
        <dbReference type="SAM" id="MobiDB-lite"/>
    </source>
</evidence>
<dbReference type="EMBL" id="LSRL02000198">
    <property type="protein sequence ID" value="TDG42784.1"/>
    <property type="molecule type" value="Genomic_DNA"/>
</dbReference>
<feature type="transmembrane region" description="Helical" evidence="2">
    <location>
        <begin position="31"/>
        <end position="52"/>
    </location>
</feature>
<dbReference type="AlphaFoldDB" id="A0A484B245"/>
<dbReference type="Proteomes" id="UP000295192">
    <property type="component" value="Unassembled WGS sequence"/>
</dbReference>
<organism evidence="3 4">
    <name type="scientific">Drosophila navojoa</name>
    <name type="common">Fruit fly</name>
    <dbReference type="NCBI Taxonomy" id="7232"/>
    <lineage>
        <taxon>Eukaryota</taxon>
        <taxon>Metazoa</taxon>
        <taxon>Ecdysozoa</taxon>
        <taxon>Arthropoda</taxon>
        <taxon>Hexapoda</taxon>
        <taxon>Insecta</taxon>
        <taxon>Pterygota</taxon>
        <taxon>Neoptera</taxon>
        <taxon>Endopterygota</taxon>
        <taxon>Diptera</taxon>
        <taxon>Brachycera</taxon>
        <taxon>Muscomorpha</taxon>
        <taxon>Ephydroidea</taxon>
        <taxon>Drosophilidae</taxon>
        <taxon>Drosophila</taxon>
    </lineage>
</organism>